<organism evidence="2 3">
    <name type="scientific">Selenomonas ruminis</name>
    <dbReference type="NCBI Taxonomy" id="2593411"/>
    <lineage>
        <taxon>Bacteria</taxon>
        <taxon>Bacillati</taxon>
        <taxon>Bacillota</taxon>
        <taxon>Negativicutes</taxon>
        <taxon>Selenomonadales</taxon>
        <taxon>Selenomonadaceae</taxon>
        <taxon>Selenomonas</taxon>
    </lineage>
</organism>
<comment type="caution">
    <text evidence="2">The sequence shown here is derived from an EMBL/GenBank/DDBJ whole genome shotgun (WGS) entry which is preliminary data.</text>
</comment>
<protein>
    <submittedName>
        <fullName evidence="2">Rpn family recombination-promoting nuclease/putative transposase</fullName>
    </submittedName>
</protein>
<dbReference type="Pfam" id="PF04754">
    <property type="entry name" value="Transposase_31"/>
    <property type="match status" value="1"/>
</dbReference>
<sequence>MRCHNLSDKDAVTKDYIKQPVQFADLFNGFCFDGEEIIHPEDLQEMDTTGIVLPYGSDGATLPEQKTRDVLKSLLKTDGKAAYCILGVENQSEIHNAMAVRNMLYDAITLAGQVEKTARSYRKAHDYGANQREFLSGFHLGDKVLPVITIVLHWGTDVWDAPLSLHDMYPADMNPKILKYAADYKVNLVSPATMTDEQLDIFRSDLREVLKFIKHSDNKEALMDLVNRNHKYQNLDKLAAQAISVCTNVDFKVPDGEELVDVCKAIEDIKDEGRDEGRVEGREEERHNTAVRMIKAGKLSLEEIAEYLALPLANVKEIKKSLI</sequence>
<gene>
    <name evidence="2" type="ORF">FZ040_13555</name>
</gene>
<name>A0A5D6VWF2_9FIRM</name>
<dbReference type="OrthoDB" id="2066427at2"/>
<proteinExistence type="predicted"/>
<evidence type="ECO:0000313" key="2">
    <source>
        <dbReference type="EMBL" id="TYZ19259.1"/>
    </source>
</evidence>
<accession>A0A5D6VWF2</accession>
<dbReference type="AlphaFoldDB" id="A0A5D6VWF2"/>
<dbReference type="EMBL" id="VTOY01000026">
    <property type="protein sequence ID" value="TYZ19259.1"/>
    <property type="molecule type" value="Genomic_DNA"/>
</dbReference>
<keyword evidence="3" id="KW-1185">Reference proteome</keyword>
<evidence type="ECO:0000259" key="1">
    <source>
        <dbReference type="Pfam" id="PF04754"/>
    </source>
</evidence>
<reference evidence="2 3" key="1">
    <citation type="submission" date="2019-08" db="EMBL/GenBank/DDBJ databases">
        <title>Selenomonas sp. mPRGC5 and Selenomonas sp. mPRGC8 isolated from ruminal fluid of dairy goat (Capra hircus).</title>
        <authorList>
            <person name="Poothong S."/>
            <person name="Nuengjamnong C."/>
            <person name="Tanasupawat S."/>
        </authorList>
    </citation>
    <scope>NUCLEOTIDE SEQUENCE [LARGE SCALE GENOMIC DNA]</scope>
    <source>
        <strain evidence="3">mPRGC5</strain>
    </source>
</reference>
<feature type="domain" description="Transposase (putative) YhgA-like" evidence="1">
    <location>
        <begin position="66"/>
        <end position="228"/>
    </location>
</feature>
<dbReference type="InterPro" id="IPR006842">
    <property type="entry name" value="Transposase_31"/>
</dbReference>
<dbReference type="Proteomes" id="UP000323646">
    <property type="component" value="Unassembled WGS sequence"/>
</dbReference>
<evidence type="ECO:0000313" key="3">
    <source>
        <dbReference type="Proteomes" id="UP000323646"/>
    </source>
</evidence>